<protein>
    <submittedName>
        <fullName evidence="2">Uncharacterized protein</fullName>
    </submittedName>
</protein>
<evidence type="ECO:0000313" key="2">
    <source>
        <dbReference type="EMBL" id="KAK1851770.1"/>
    </source>
</evidence>
<organism evidence="2 3">
    <name type="scientific">Colletotrichum chrysophilum</name>
    <dbReference type="NCBI Taxonomy" id="1836956"/>
    <lineage>
        <taxon>Eukaryota</taxon>
        <taxon>Fungi</taxon>
        <taxon>Dikarya</taxon>
        <taxon>Ascomycota</taxon>
        <taxon>Pezizomycotina</taxon>
        <taxon>Sordariomycetes</taxon>
        <taxon>Hypocreomycetidae</taxon>
        <taxon>Glomerellales</taxon>
        <taxon>Glomerellaceae</taxon>
        <taxon>Colletotrichum</taxon>
        <taxon>Colletotrichum gloeosporioides species complex</taxon>
    </lineage>
</organism>
<comment type="caution">
    <text evidence="2">The sequence shown here is derived from an EMBL/GenBank/DDBJ whole genome shotgun (WGS) entry which is preliminary data.</text>
</comment>
<evidence type="ECO:0000313" key="3">
    <source>
        <dbReference type="Proteomes" id="UP001243330"/>
    </source>
</evidence>
<dbReference type="AlphaFoldDB" id="A0AAD9AS80"/>
<feature type="region of interest" description="Disordered" evidence="1">
    <location>
        <begin position="1"/>
        <end position="36"/>
    </location>
</feature>
<feature type="region of interest" description="Disordered" evidence="1">
    <location>
        <begin position="56"/>
        <end position="89"/>
    </location>
</feature>
<keyword evidence="3" id="KW-1185">Reference proteome</keyword>
<gene>
    <name evidence="2" type="ORF">CCHR01_05561</name>
</gene>
<sequence>MAVPSRNNVSSMGRTPPDEMRAWPKYGGGRRQPPRRTLSFAGSQAEDFLVGKGGAAAAAKEQRHHQDTYSGAHAAYPQYTQVPRLNAVP</sequence>
<reference evidence="2" key="1">
    <citation type="submission" date="2023-01" db="EMBL/GenBank/DDBJ databases">
        <title>Colletotrichum chrysophilum M932 genome sequence.</title>
        <authorList>
            <person name="Baroncelli R."/>
        </authorList>
    </citation>
    <scope>NUCLEOTIDE SEQUENCE</scope>
    <source>
        <strain evidence="2">M932</strain>
    </source>
</reference>
<dbReference type="Proteomes" id="UP001243330">
    <property type="component" value="Unassembled WGS sequence"/>
</dbReference>
<dbReference type="EMBL" id="JAQOWY010000089">
    <property type="protein sequence ID" value="KAK1851770.1"/>
    <property type="molecule type" value="Genomic_DNA"/>
</dbReference>
<evidence type="ECO:0000256" key="1">
    <source>
        <dbReference type="SAM" id="MobiDB-lite"/>
    </source>
</evidence>
<name>A0AAD9AS80_9PEZI</name>
<proteinExistence type="predicted"/>
<feature type="compositionally biased region" description="Polar residues" evidence="1">
    <location>
        <begin position="1"/>
        <end position="13"/>
    </location>
</feature>
<accession>A0AAD9AS80</accession>